<dbReference type="PANTHER" id="PTHR12329">
    <property type="entry name" value="BCL2-ASSOCIATED ATHANOGENE"/>
    <property type="match status" value="1"/>
</dbReference>
<dbReference type="PROSITE" id="PS51035">
    <property type="entry name" value="BAG"/>
    <property type="match status" value="1"/>
</dbReference>
<proteinExistence type="predicted"/>
<dbReference type="SUPFAM" id="SSF63491">
    <property type="entry name" value="BAG domain"/>
    <property type="match status" value="1"/>
</dbReference>
<evidence type="ECO:0000313" key="4">
    <source>
        <dbReference type="EMBL" id="CAH8364247.1"/>
    </source>
</evidence>
<keyword evidence="1" id="KW-0143">Chaperone</keyword>
<name>A0ABC8KZ82_ERUVS</name>
<evidence type="ECO:0000313" key="5">
    <source>
        <dbReference type="Proteomes" id="UP001642260"/>
    </source>
</evidence>
<dbReference type="EMBL" id="CAKOAT010382932">
    <property type="protein sequence ID" value="CAH8364247.1"/>
    <property type="molecule type" value="Genomic_DNA"/>
</dbReference>
<dbReference type="InterPro" id="IPR000626">
    <property type="entry name" value="Ubiquitin-like_dom"/>
</dbReference>
<dbReference type="InterPro" id="IPR003103">
    <property type="entry name" value="BAG_domain"/>
</dbReference>
<evidence type="ECO:0000256" key="1">
    <source>
        <dbReference type="ARBA" id="ARBA00023186"/>
    </source>
</evidence>
<dbReference type="InterPro" id="IPR039773">
    <property type="entry name" value="BAG_chaperone_regulator"/>
</dbReference>
<feature type="domain" description="Ubiquitin-like" evidence="2">
    <location>
        <begin position="39"/>
        <end position="106"/>
    </location>
</feature>
<dbReference type="AlphaFoldDB" id="A0ABC8KZ82"/>
<feature type="domain" description="BAG" evidence="3">
    <location>
        <begin position="132"/>
        <end position="210"/>
    </location>
</feature>
<sequence>MMKMTIGTAAAGDGEWELRPGGMVVQRRSDDSSNVPRDIHVRVKFGSVHHEISINSQSTFGELKKRLSVKTGVHHQDMKILYKDKERDSKMFLDLCGVKDGSRLVLKEDPISQEKRLLEMRKLVVKEKANKSISDISFQADRLAGKLSAFEVVIGKGVKVEEESLESLLEMLMNQLVKLDAILCDGDIKLKKKIQEERLQKYVEALDVLKVKNSLQPQTQLKPQTQPQRKERDLVTFEEETSRKCAAPSPDPPVIITTRWETFDSNSTSAANAKTAKPLHPKLNWELFD</sequence>
<gene>
    <name evidence="4" type="ORF">ERUC_LOCUS30003</name>
</gene>
<dbReference type="Proteomes" id="UP001642260">
    <property type="component" value="Unassembled WGS sequence"/>
</dbReference>
<dbReference type="SMART" id="SM00264">
    <property type="entry name" value="BAG"/>
    <property type="match status" value="1"/>
</dbReference>
<dbReference type="Gene3D" id="3.10.20.90">
    <property type="entry name" value="Phosphatidylinositol 3-kinase Catalytic Subunit, Chain A, domain 1"/>
    <property type="match status" value="1"/>
</dbReference>
<dbReference type="Gene3D" id="1.20.58.120">
    <property type="entry name" value="BAG domain"/>
    <property type="match status" value="1"/>
</dbReference>
<dbReference type="InterPro" id="IPR036533">
    <property type="entry name" value="BAG_dom_sf"/>
</dbReference>
<reference evidence="4 5" key="1">
    <citation type="submission" date="2022-03" db="EMBL/GenBank/DDBJ databases">
        <authorList>
            <person name="Macdonald S."/>
            <person name="Ahmed S."/>
            <person name="Newling K."/>
        </authorList>
    </citation>
    <scope>NUCLEOTIDE SEQUENCE [LARGE SCALE GENOMIC DNA]</scope>
</reference>
<comment type="caution">
    <text evidence="4">The sequence shown here is derived from an EMBL/GenBank/DDBJ whole genome shotgun (WGS) entry which is preliminary data.</text>
</comment>
<dbReference type="PANTHER" id="PTHR12329:SF33">
    <property type="entry name" value="BAG FAMILY MOLECULAR CHAPERONE REGULATOR 2"/>
    <property type="match status" value="1"/>
</dbReference>
<dbReference type="PROSITE" id="PS50053">
    <property type="entry name" value="UBIQUITIN_2"/>
    <property type="match status" value="1"/>
</dbReference>
<organism evidence="4 5">
    <name type="scientific">Eruca vesicaria subsp. sativa</name>
    <name type="common">Garden rocket</name>
    <name type="synonym">Eruca sativa</name>
    <dbReference type="NCBI Taxonomy" id="29727"/>
    <lineage>
        <taxon>Eukaryota</taxon>
        <taxon>Viridiplantae</taxon>
        <taxon>Streptophyta</taxon>
        <taxon>Embryophyta</taxon>
        <taxon>Tracheophyta</taxon>
        <taxon>Spermatophyta</taxon>
        <taxon>Magnoliopsida</taxon>
        <taxon>eudicotyledons</taxon>
        <taxon>Gunneridae</taxon>
        <taxon>Pentapetalae</taxon>
        <taxon>rosids</taxon>
        <taxon>malvids</taxon>
        <taxon>Brassicales</taxon>
        <taxon>Brassicaceae</taxon>
        <taxon>Brassiceae</taxon>
        <taxon>Eruca</taxon>
    </lineage>
</organism>
<dbReference type="GO" id="GO:0005737">
    <property type="term" value="C:cytoplasm"/>
    <property type="evidence" value="ECO:0007669"/>
    <property type="project" value="UniProtKB-ARBA"/>
</dbReference>
<dbReference type="SUPFAM" id="SSF54236">
    <property type="entry name" value="Ubiquitin-like"/>
    <property type="match status" value="1"/>
</dbReference>
<dbReference type="Pfam" id="PF02179">
    <property type="entry name" value="BAG"/>
    <property type="match status" value="1"/>
</dbReference>
<accession>A0ABC8KZ82</accession>
<dbReference type="InterPro" id="IPR029071">
    <property type="entry name" value="Ubiquitin-like_domsf"/>
</dbReference>
<keyword evidence="5" id="KW-1185">Reference proteome</keyword>
<protein>
    <submittedName>
        <fullName evidence="4">Uncharacterized protein</fullName>
    </submittedName>
</protein>
<evidence type="ECO:0000259" key="2">
    <source>
        <dbReference type="PROSITE" id="PS50053"/>
    </source>
</evidence>
<evidence type="ECO:0000259" key="3">
    <source>
        <dbReference type="PROSITE" id="PS51035"/>
    </source>
</evidence>
<dbReference type="Pfam" id="PF00240">
    <property type="entry name" value="ubiquitin"/>
    <property type="match status" value="1"/>
</dbReference>